<feature type="region of interest" description="Disordered" evidence="1">
    <location>
        <begin position="978"/>
        <end position="1017"/>
    </location>
</feature>
<dbReference type="PANTHER" id="PTHR24114:SF2">
    <property type="entry name" value="F-BOX DOMAIN-CONTAINING PROTEIN-RELATED"/>
    <property type="match status" value="1"/>
</dbReference>
<feature type="compositionally biased region" description="Polar residues" evidence="1">
    <location>
        <begin position="64"/>
        <end position="77"/>
    </location>
</feature>
<feature type="compositionally biased region" description="Polar residues" evidence="1">
    <location>
        <begin position="1226"/>
        <end position="1235"/>
    </location>
</feature>
<keyword evidence="4" id="KW-1185">Reference proteome</keyword>
<dbReference type="SMART" id="SM00368">
    <property type="entry name" value="LRR_RI"/>
    <property type="match status" value="5"/>
</dbReference>
<name>A0A6A6HKN4_VIRVR</name>
<dbReference type="Gene3D" id="3.80.10.10">
    <property type="entry name" value="Ribonuclease Inhibitor"/>
    <property type="match status" value="1"/>
</dbReference>
<dbReference type="SUPFAM" id="SSF52047">
    <property type="entry name" value="RNI-like"/>
    <property type="match status" value="1"/>
</dbReference>
<sequence length="1235" mass="137820">MSKPSASSGRRRSFFNAALGLTPLTSSSSSEATSPSDPKASGNVLKKRSTLPSISTSHYEDESSTSLQTDENASPKSRPSMLGKTGRPSSIFGSLRSLKSLGEDDIQTTTSNSSHSPSSIWDGQDEQEKNVLHHGEVQTSSGMFRKKKEYLVITDTHIMRFKSQAKAAESFSVIPSMLGRSQTKRHSSVPSAGSAQDLQSLNSSDSGERDIGIPLRQVIAVHHVDDGRPFFTIEIDHLDDDCTNASCMSLQLSEPEERDLWLNVIRNAASNARLTDSRPSPRHVLNRNASVVERNNDYDPNSFDLYRIAQRPVSKSGGRSPEDLAKLSSTISFLAIGLHKVHIIPLHKRVSSPLDGPAQTISYGIMNLTSVRISEHDDTFELSFRRPLCPPTVLCLASVECVNIAIRLRHVELALRPEWTARPYTFSVPQTVERDLQRTEAIHNDDHSSLDKTLIAYCVAYDVNPSKIRYTINYTCEDAPRFELCPSSDYRADQYSIYELLAVMRALRYNETFGTVSFSGIKLDALNHRYDPYGTEHVCYFTKRGTEIPMEPSQLQSASLLVQEIRALAVTSKKTRRMDFSNCITGTPPEENYDVNERVKDPGSGVAEAIFPLCRLQSTNVDWICLNGIQLGETDLDYLIHAAADRICHLRAIELARCGLNDRRFELILDGMRGQWATLESLEFSGNKVELTHQKFESQISVFTTMRKVHLTSTPRILIDEPIIPDKVLMSWKLDELRLSRTPLNQSSIESLCCYLRSTNSETLRELRLDRTSLTGADLAVLMHSLTREPGKPRNMHIDISQNNFEKDHAQFAKAIAGGLAPQYVSLPLLEYENEGLFRKLIHAFRVNKSIRYLDISRPSLPDDATEETCECLRRMLAENDTLEELDLSGEDSKLEVANLGVGLNAALRGLAQNKSIRVLRVQHQKLGLQGAQTLSDVLRENTTLRELHCDYNEIPLTGLTDLVNSLHRNTTLIYLPSMDSSKSGHLRQTEREVKAVRDAPSVASQSKPRSSASSRLILPSSGSFDFRGRIASTIGNKASFPSSPKLSPSSPKGGLRFSRTNSGPSSGGAHGVPQPQQLSDQDIKAALRLVDESWERQQWRLNQYLSRNFDIFSGKDVDLDIPEEDFERPSSVASLGKLLEEVKTDTTPTLEKDLDLGTEASHLAQEEEQSRRKGIIEELEKETGISTETNAHPRQDSRFHGTRLLNINLGFNDSTGSFMDDEPRTPTQKEFTPY</sequence>
<dbReference type="AlphaFoldDB" id="A0A6A6HKN4"/>
<dbReference type="InterPro" id="IPR052394">
    <property type="entry name" value="LRR-containing"/>
</dbReference>
<dbReference type="Pfam" id="PF25353">
    <property type="entry name" value="PH_2nd_LRR"/>
    <property type="match status" value="1"/>
</dbReference>
<dbReference type="InterPro" id="IPR032675">
    <property type="entry name" value="LRR_dom_sf"/>
</dbReference>
<organism evidence="3 4">
    <name type="scientific">Viridothelium virens</name>
    <name type="common">Speckled blister lichen</name>
    <name type="synonym">Trypethelium virens</name>
    <dbReference type="NCBI Taxonomy" id="1048519"/>
    <lineage>
        <taxon>Eukaryota</taxon>
        <taxon>Fungi</taxon>
        <taxon>Dikarya</taxon>
        <taxon>Ascomycota</taxon>
        <taxon>Pezizomycotina</taxon>
        <taxon>Dothideomycetes</taxon>
        <taxon>Dothideomycetes incertae sedis</taxon>
        <taxon>Trypetheliales</taxon>
        <taxon>Trypetheliaceae</taxon>
        <taxon>Viridothelium</taxon>
    </lineage>
</organism>
<dbReference type="PANTHER" id="PTHR24114">
    <property type="entry name" value="LEUCINE RICH REPEAT FAMILY PROTEIN"/>
    <property type="match status" value="1"/>
</dbReference>
<accession>A0A6A6HKN4</accession>
<protein>
    <submittedName>
        <fullName evidence="3">RNI-like protein</fullName>
    </submittedName>
</protein>
<feature type="compositionally biased region" description="Low complexity" evidence="1">
    <location>
        <begin position="20"/>
        <end position="38"/>
    </location>
</feature>
<dbReference type="OrthoDB" id="120976at2759"/>
<feature type="compositionally biased region" description="Basic and acidic residues" evidence="1">
    <location>
        <begin position="988"/>
        <end position="998"/>
    </location>
</feature>
<feature type="region of interest" description="Disordered" evidence="1">
    <location>
        <begin position="179"/>
        <end position="209"/>
    </location>
</feature>
<gene>
    <name evidence="3" type="ORF">EV356DRAFT_573275</name>
</gene>
<evidence type="ECO:0000259" key="2">
    <source>
        <dbReference type="PROSITE" id="PS50003"/>
    </source>
</evidence>
<feature type="region of interest" description="Disordered" evidence="1">
    <location>
        <begin position="20"/>
        <end position="93"/>
    </location>
</feature>
<proteinExistence type="predicted"/>
<feature type="compositionally biased region" description="Low complexity" evidence="1">
    <location>
        <begin position="1001"/>
        <end position="1017"/>
    </location>
</feature>
<feature type="region of interest" description="Disordered" evidence="1">
    <location>
        <begin position="105"/>
        <end position="126"/>
    </location>
</feature>
<dbReference type="InterPro" id="IPR001849">
    <property type="entry name" value="PH_domain"/>
</dbReference>
<reference evidence="3" key="1">
    <citation type="journal article" date="2020" name="Stud. Mycol.">
        <title>101 Dothideomycetes genomes: a test case for predicting lifestyles and emergence of pathogens.</title>
        <authorList>
            <person name="Haridas S."/>
            <person name="Albert R."/>
            <person name="Binder M."/>
            <person name="Bloem J."/>
            <person name="Labutti K."/>
            <person name="Salamov A."/>
            <person name="Andreopoulos B."/>
            <person name="Baker S."/>
            <person name="Barry K."/>
            <person name="Bills G."/>
            <person name="Bluhm B."/>
            <person name="Cannon C."/>
            <person name="Castanera R."/>
            <person name="Culley D."/>
            <person name="Daum C."/>
            <person name="Ezra D."/>
            <person name="Gonzalez J."/>
            <person name="Henrissat B."/>
            <person name="Kuo A."/>
            <person name="Liang C."/>
            <person name="Lipzen A."/>
            <person name="Lutzoni F."/>
            <person name="Magnuson J."/>
            <person name="Mondo S."/>
            <person name="Nolan M."/>
            <person name="Ohm R."/>
            <person name="Pangilinan J."/>
            <person name="Park H.-J."/>
            <person name="Ramirez L."/>
            <person name="Alfaro M."/>
            <person name="Sun H."/>
            <person name="Tritt A."/>
            <person name="Yoshinaga Y."/>
            <person name="Zwiers L.-H."/>
            <person name="Turgeon B."/>
            <person name="Goodwin S."/>
            <person name="Spatafora J."/>
            <person name="Crous P."/>
            <person name="Grigoriev I."/>
        </authorList>
    </citation>
    <scope>NUCLEOTIDE SEQUENCE</scope>
    <source>
        <strain evidence="3">Tuck. ex Michener</strain>
    </source>
</reference>
<feature type="region of interest" description="Disordered" evidence="1">
    <location>
        <begin position="1212"/>
        <end position="1235"/>
    </location>
</feature>
<feature type="domain" description="PH" evidence="2">
    <location>
        <begin position="130"/>
        <end position="270"/>
    </location>
</feature>
<feature type="compositionally biased region" description="Low complexity" evidence="1">
    <location>
        <begin position="108"/>
        <end position="119"/>
    </location>
</feature>
<feature type="compositionally biased region" description="Low complexity" evidence="1">
    <location>
        <begin position="1042"/>
        <end position="1056"/>
    </location>
</feature>
<feature type="compositionally biased region" description="Polar residues" evidence="1">
    <location>
        <begin position="188"/>
        <end position="205"/>
    </location>
</feature>
<dbReference type="Proteomes" id="UP000800092">
    <property type="component" value="Unassembled WGS sequence"/>
</dbReference>
<evidence type="ECO:0000256" key="1">
    <source>
        <dbReference type="SAM" id="MobiDB-lite"/>
    </source>
</evidence>
<evidence type="ECO:0000313" key="3">
    <source>
        <dbReference type="EMBL" id="KAF2238704.1"/>
    </source>
</evidence>
<dbReference type="SMART" id="SM00233">
    <property type="entry name" value="PH"/>
    <property type="match status" value="1"/>
</dbReference>
<dbReference type="InterPro" id="IPR057334">
    <property type="entry name" value="PH_2nd_LRR"/>
</dbReference>
<dbReference type="PROSITE" id="PS50003">
    <property type="entry name" value="PH_DOMAIN"/>
    <property type="match status" value="1"/>
</dbReference>
<dbReference type="EMBL" id="ML991775">
    <property type="protein sequence ID" value="KAF2238704.1"/>
    <property type="molecule type" value="Genomic_DNA"/>
</dbReference>
<evidence type="ECO:0000313" key="4">
    <source>
        <dbReference type="Proteomes" id="UP000800092"/>
    </source>
</evidence>
<feature type="region of interest" description="Disordered" evidence="1">
    <location>
        <begin position="1036"/>
        <end position="1079"/>
    </location>
</feature>